<evidence type="ECO:0000256" key="2">
    <source>
        <dbReference type="ARBA" id="ARBA00023015"/>
    </source>
</evidence>
<dbReference type="STRING" id="1229521.D791_03512"/>
<dbReference type="InterPro" id="IPR023365">
    <property type="entry name" value="Sortase_dom-sf"/>
</dbReference>
<dbReference type="Pfam" id="PF04203">
    <property type="entry name" value="Sortase"/>
    <property type="match status" value="1"/>
</dbReference>
<keyword evidence="2" id="KW-0805">Transcription regulation</keyword>
<dbReference type="AlphaFoldDB" id="W9UQL0"/>
<dbReference type="NCBIfam" id="TIGR01076">
    <property type="entry name" value="sortase_fam"/>
    <property type="match status" value="1"/>
</dbReference>
<dbReference type="InterPro" id="IPR036388">
    <property type="entry name" value="WH-like_DNA-bd_sf"/>
</dbReference>
<protein>
    <submittedName>
        <fullName evidence="6">Sortase (Surface protein transpeptidase)</fullName>
    </submittedName>
</protein>
<sequence>MTLSIRNFILAALVAAGMILTSTALWIPAKARLAQWLLADAWAESLDSGTAVKPWPWADHWPVARLSVPNMDIDQIVLAGDSGSSLAFGPGENMQAQAMTHAARIITGHRDTHFSFLRNIQPGQTLMLSDHNGTVIYQVDQIQVVDSAVTRLMPTAFPNGLILVTCYPFDALTAGGTLRLVVMASAVEPVKPLHPGYNVHMAISRPTATRALDGLAAKGFIQRISSEQDGREQTVQPTAAAVEIHAALNEASGVVTTRIKHTIGEEVFADTVNNVRGVRSALK</sequence>
<dbReference type="Gene3D" id="2.40.260.10">
    <property type="entry name" value="Sortase"/>
    <property type="match status" value="1"/>
</dbReference>
<keyword evidence="3" id="KW-0238">DNA-binding</keyword>
<gene>
    <name evidence="6" type="ORF">D791_03512</name>
</gene>
<reference evidence="7" key="1">
    <citation type="submission" date="2012-11" db="EMBL/GenBank/DDBJ databases">
        <authorList>
            <person name="Singh A."/>
            <person name="Pinnaka A.K."/>
            <person name="Vaidya B."/>
        </authorList>
    </citation>
    <scope>NUCLEOTIDE SEQUENCE [LARGE SCALE GENOMIC DNA]</scope>
    <source>
        <strain evidence="7">AK23</strain>
    </source>
</reference>
<reference evidence="6 7" key="2">
    <citation type="journal article" date="2015" name="Syst. Appl. Microbiol.">
        <title>Nitrincola nitratireducens sp. nov. isolated from a haloalkaline crater lake.</title>
        <authorList>
            <person name="Singh A."/>
            <person name="Vaidya B."/>
            <person name="Tanuku N.R."/>
            <person name="Pinnaka A.K."/>
        </authorList>
    </citation>
    <scope>NUCLEOTIDE SEQUENCE [LARGE SCALE GENOMIC DNA]</scope>
    <source>
        <strain evidence="6 7">AK23</strain>
    </source>
</reference>
<dbReference type="Gene3D" id="1.10.10.10">
    <property type="entry name" value="Winged helix-like DNA-binding domain superfamily/Winged helix DNA-binding domain"/>
    <property type="match status" value="1"/>
</dbReference>
<dbReference type="NCBIfam" id="TIGR03784">
    <property type="entry name" value="marine_sortase"/>
    <property type="match status" value="1"/>
</dbReference>
<evidence type="ECO:0000259" key="5">
    <source>
        <dbReference type="Pfam" id="PF01047"/>
    </source>
</evidence>
<keyword evidence="4" id="KW-0804">Transcription</keyword>
<dbReference type="PATRIC" id="fig|1229521.3.peg.3544"/>
<dbReference type="SUPFAM" id="SSF63817">
    <property type="entry name" value="Sortase"/>
    <property type="match status" value="1"/>
</dbReference>
<organism evidence="6 7">
    <name type="scientific">Nitrincola nitratireducens</name>
    <dbReference type="NCBI Taxonomy" id="1229521"/>
    <lineage>
        <taxon>Bacteria</taxon>
        <taxon>Pseudomonadati</taxon>
        <taxon>Pseudomonadota</taxon>
        <taxon>Gammaproteobacteria</taxon>
        <taxon>Oceanospirillales</taxon>
        <taxon>Oceanospirillaceae</taxon>
        <taxon>Nitrincola</taxon>
    </lineage>
</organism>
<name>W9UQL0_9GAMM</name>
<dbReference type="CDD" id="cd05828">
    <property type="entry name" value="Sortase_D_1"/>
    <property type="match status" value="1"/>
</dbReference>
<keyword evidence="7" id="KW-1185">Reference proteome</keyword>
<evidence type="ECO:0000313" key="6">
    <source>
        <dbReference type="EMBL" id="EXJ09508.1"/>
    </source>
</evidence>
<dbReference type="InterPro" id="IPR022445">
    <property type="entry name" value="Sortase_proteobact_type"/>
</dbReference>
<dbReference type="GO" id="GO:0003700">
    <property type="term" value="F:DNA-binding transcription factor activity"/>
    <property type="evidence" value="ECO:0007669"/>
    <property type="project" value="InterPro"/>
</dbReference>
<dbReference type="PROSITE" id="PS51318">
    <property type="entry name" value="TAT"/>
    <property type="match status" value="1"/>
</dbReference>
<dbReference type="GO" id="GO:0003677">
    <property type="term" value="F:DNA binding"/>
    <property type="evidence" value="ECO:0007669"/>
    <property type="project" value="UniProtKB-KW"/>
</dbReference>
<dbReference type="InterPro" id="IPR041999">
    <property type="entry name" value="Sortase_D_1"/>
</dbReference>
<evidence type="ECO:0000256" key="3">
    <source>
        <dbReference type="ARBA" id="ARBA00023125"/>
    </source>
</evidence>
<dbReference type="InterPro" id="IPR000835">
    <property type="entry name" value="HTH_MarR-typ"/>
</dbReference>
<keyword evidence="1" id="KW-0378">Hydrolase</keyword>
<evidence type="ECO:0000256" key="1">
    <source>
        <dbReference type="ARBA" id="ARBA00022801"/>
    </source>
</evidence>
<proteinExistence type="predicted"/>
<comment type="caution">
    <text evidence="6">The sequence shown here is derived from an EMBL/GenBank/DDBJ whole genome shotgun (WGS) entry which is preliminary data.</text>
</comment>
<dbReference type="InterPro" id="IPR005754">
    <property type="entry name" value="Sortase"/>
</dbReference>
<dbReference type="PROSITE" id="PS01117">
    <property type="entry name" value="HTH_MARR_1"/>
    <property type="match status" value="1"/>
</dbReference>
<dbReference type="Proteomes" id="UP000019464">
    <property type="component" value="Unassembled WGS sequence"/>
</dbReference>
<evidence type="ECO:0000256" key="4">
    <source>
        <dbReference type="ARBA" id="ARBA00023163"/>
    </source>
</evidence>
<accession>W9UQL0</accession>
<dbReference type="SUPFAM" id="SSF46785">
    <property type="entry name" value="Winged helix' DNA-binding domain"/>
    <property type="match status" value="1"/>
</dbReference>
<evidence type="ECO:0000313" key="7">
    <source>
        <dbReference type="Proteomes" id="UP000019464"/>
    </source>
</evidence>
<dbReference type="GO" id="GO:0016787">
    <property type="term" value="F:hydrolase activity"/>
    <property type="evidence" value="ECO:0007669"/>
    <property type="project" value="UniProtKB-KW"/>
</dbReference>
<feature type="domain" description="HTH marR-type" evidence="5">
    <location>
        <begin position="200"/>
        <end position="232"/>
    </location>
</feature>
<dbReference type="Pfam" id="PF01047">
    <property type="entry name" value="MarR"/>
    <property type="match status" value="1"/>
</dbReference>
<dbReference type="InterPro" id="IPR036390">
    <property type="entry name" value="WH_DNA-bd_sf"/>
</dbReference>
<dbReference type="OrthoDB" id="9790661at2"/>
<dbReference type="RefSeq" id="WP_157682410.1">
    <property type="nucleotide sequence ID" value="NZ_AONB01000023.1"/>
</dbReference>
<dbReference type="EMBL" id="AONB01000023">
    <property type="protein sequence ID" value="EXJ09508.1"/>
    <property type="molecule type" value="Genomic_DNA"/>
</dbReference>
<dbReference type="InterPro" id="IPR006311">
    <property type="entry name" value="TAT_signal"/>
</dbReference>
<dbReference type="InterPro" id="IPR023187">
    <property type="entry name" value="Tscrpt_reg_MarR-type_CS"/>
</dbReference>